<sequence length="110" mass="12033">MNQGVKTRFQPVGLVRLTETSSVVVTGSSFVTGGRRIGCSKAVGGGGGAVYWSLEQEWLNGAFEHRVVLVSSRRARIWIARRRRGSEVAAIASQRRRAAAEERLFCKARG</sequence>
<accession>A0ACC0MS84</accession>
<organism evidence="1 2">
    <name type="scientific">Rhododendron molle</name>
    <name type="common">Chinese azalea</name>
    <name type="synonym">Azalea mollis</name>
    <dbReference type="NCBI Taxonomy" id="49168"/>
    <lineage>
        <taxon>Eukaryota</taxon>
        <taxon>Viridiplantae</taxon>
        <taxon>Streptophyta</taxon>
        <taxon>Embryophyta</taxon>
        <taxon>Tracheophyta</taxon>
        <taxon>Spermatophyta</taxon>
        <taxon>Magnoliopsida</taxon>
        <taxon>eudicotyledons</taxon>
        <taxon>Gunneridae</taxon>
        <taxon>Pentapetalae</taxon>
        <taxon>asterids</taxon>
        <taxon>Ericales</taxon>
        <taxon>Ericaceae</taxon>
        <taxon>Ericoideae</taxon>
        <taxon>Rhodoreae</taxon>
        <taxon>Rhododendron</taxon>
    </lineage>
</organism>
<gene>
    <name evidence="1" type="ORF">RHMOL_Rhmol08G0232000</name>
</gene>
<dbReference type="EMBL" id="CM046395">
    <property type="protein sequence ID" value="KAI8543616.1"/>
    <property type="molecule type" value="Genomic_DNA"/>
</dbReference>
<dbReference type="Proteomes" id="UP001062846">
    <property type="component" value="Chromosome 8"/>
</dbReference>
<evidence type="ECO:0000313" key="1">
    <source>
        <dbReference type="EMBL" id="KAI8543616.1"/>
    </source>
</evidence>
<evidence type="ECO:0000313" key="2">
    <source>
        <dbReference type="Proteomes" id="UP001062846"/>
    </source>
</evidence>
<protein>
    <submittedName>
        <fullName evidence="1">Uncharacterized protein</fullName>
    </submittedName>
</protein>
<proteinExistence type="predicted"/>
<reference evidence="1" key="1">
    <citation type="submission" date="2022-02" db="EMBL/GenBank/DDBJ databases">
        <title>Plant Genome Project.</title>
        <authorList>
            <person name="Zhang R.-G."/>
        </authorList>
    </citation>
    <scope>NUCLEOTIDE SEQUENCE</scope>
    <source>
        <strain evidence="1">AT1</strain>
    </source>
</reference>
<keyword evidence="2" id="KW-1185">Reference proteome</keyword>
<comment type="caution">
    <text evidence="1">The sequence shown here is derived from an EMBL/GenBank/DDBJ whole genome shotgun (WGS) entry which is preliminary data.</text>
</comment>
<name>A0ACC0MS84_RHOML</name>